<evidence type="ECO:0000256" key="14">
    <source>
        <dbReference type="ARBA" id="ARBA00047820"/>
    </source>
</evidence>
<evidence type="ECO:0000256" key="8">
    <source>
        <dbReference type="ARBA" id="ARBA00022801"/>
    </source>
</evidence>
<reference evidence="16" key="1">
    <citation type="submission" date="2025-08" db="UniProtKB">
        <authorList>
            <consortium name="RefSeq"/>
        </authorList>
    </citation>
    <scope>IDENTIFICATION</scope>
    <source>
        <strain evidence="16">Aabys</strain>
        <tissue evidence="16">Whole body</tissue>
    </source>
</reference>
<comment type="catalytic activity">
    <reaction evidence="14">
        <text>diphosphate + H2O = 2 phosphate + H(+)</text>
        <dbReference type="Rhea" id="RHEA:24576"/>
        <dbReference type="ChEBI" id="CHEBI:15377"/>
        <dbReference type="ChEBI" id="CHEBI:15378"/>
        <dbReference type="ChEBI" id="CHEBI:33019"/>
        <dbReference type="ChEBI" id="CHEBI:43474"/>
        <dbReference type="EC" id="3.6.1.1"/>
    </reaction>
</comment>
<evidence type="ECO:0000256" key="2">
    <source>
        <dbReference type="ARBA" id="ARBA00004123"/>
    </source>
</evidence>
<dbReference type="Pfam" id="PF13242">
    <property type="entry name" value="Hydrolase_like"/>
    <property type="match status" value="1"/>
</dbReference>
<keyword evidence="10" id="KW-0539">Nucleus</keyword>
<protein>
    <recommendedName>
        <fullName evidence="13">Haloacid dehalogenase-like hydrolase domain-containing protein 2</fullName>
        <ecNumber evidence="5">3.6.1.1</ecNumber>
    </recommendedName>
    <alternativeName>
        <fullName evidence="12">Phospholysine phosphohistidine inorganic pyrophosphate phosphatase</fullName>
    </alternativeName>
</protein>
<dbReference type="VEuPathDB" id="VectorBase:MDOMA2_014115"/>
<evidence type="ECO:0000256" key="11">
    <source>
        <dbReference type="ARBA" id="ARBA00037258"/>
    </source>
</evidence>
<name>A0A9J7CY21_MUSDO</name>
<dbReference type="PANTHER" id="PTHR19288:SF46">
    <property type="entry name" value="HALOACID DEHALOGENASE-LIKE HYDROLASE DOMAIN-CONTAINING PROTEIN 2"/>
    <property type="match status" value="1"/>
</dbReference>
<evidence type="ECO:0000256" key="3">
    <source>
        <dbReference type="ARBA" id="ARBA00004496"/>
    </source>
</evidence>
<evidence type="ECO:0000256" key="10">
    <source>
        <dbReference type="ARBA" id="ARBA00023242"/>
    </source>
</evidence>
<evidence type="ECO:0000256" key="6">
    <source>
        <dbReference type="ARBA" id="ARBA00022490"/>
    </source>
</evidence>
<keyword evidence="8" id="KW-0378">Hydrolase</keyword>
<evidence type="ECO:0000256" key="4">
    <source>
        <dbReference type="ARBA" id="ARBA00007958"/>
    </source>
</evidence>
<keyword evidence="15" id="KW-1185">Reference proteome</keyword>
<dbReference type="Pfam" id="PF13344">
    <property type="entry name" value="Hydrolase_6"/>
    <property type="match status" value="1"/>
</dbReference>
<dbReference type="GO" id="GO:0016791">
    <property type="term" value="F:phosphatase activity"/>
    <property type="evidence" value="ECO:0007669"/>
    <property type="project" value="InterPro"/>
</dbReference>
<organism evidence="15 16">
    <name type="scientific">Musca domestica</name>
    <name type="common">House fly</name>
    <dbReference type="NCBI Taxonomy" id="7370"/>
    <lineage>
        <taxon>Eukaryota</taxon>
        <taxon>Metazoa</taxon>
        <taxon>Ecdysozoa</taxon>
        <taxon>Arthropoda</taxon>
        <taxon>Hexapoda</taxon>
        <taxon>Insecta</taxon>
        <taxon>Pterygota</taxon>
        <taxon>Neoptera</taxon>
        <taxon>Endopterygota</taxon>
        <taxon>Diptera</taxon>
        <taxon>Brachycera</taxon>
        <taxon>Muscomorpha</taxon>
        <taxon>Muscoidea</taxon>
        <taxon>Muscidae</taxon>
        <taxon>Musca</taxon>
    </lineage>
</organism>
<keyword evidence="7" id="KW-0479">Metal-binding</keyword>
<evidence type="ECO:0000256" key="12">
    <source>
        <dbReference type="ARBA" id="ARBA00039357"/>
    </source>
</evidence>
<evidence type="ECO:0000313" key="15">
    <source>
        <dbReference type="Proteomes" id="UP001652621"/>
    </source>
</evidence>
<comment type="similarity">
    <text evidence="4">Belongs to the HAD-like hydrolase superfamily.</text>
</comment>
<dbReference type="InterPro" id="IPR006355">
    <property type="entry name" value="LHPP/HDHD2"/>
</dbReference>
<dbReference type="RefSeq" id="XP_005188204.2">
    <property type="nucleotide sequence ID" value="XM_005188147.4"/>
</dbReference>
<dbReference type="GO" id="GO:0005634">
    <property type="term" value="C:nucleus"/>
    <property type="evidence" value="ECO:0007669"/>
    <property type="project" value="UniProtKB-SubCell"/>
</dbReference>
<dbReference type="EC" id="3.6.1.1" evidence="5"/>
<comment type="cofactor">
    <cofactor evidence="1">
        <name>Mg(2+)</name>
        <dbReference type="ChEBI" id="CHEBI:18420"/>
    </cofactor>
</comment>
<dbReference type="GO" id="GO:0005737">
    <property type="term" value="C:cytoplasm"/>
    <property type="evidence" value="ECO:0007669"/>
    <property type="project" value="UniProtKB-SubCell"/>
</dbReference>
<comment type="function">
    <text evidence="11">Phosphatase that hydrolyzes imidodiphosphate, 3-phosphohistidine and 6-phospholysine. Has broad substrate specificity and can also hydrolyze inorganic diphosphate, but with lower efficiency.</text>
</comment>
<dbReference type="AlphaFoldDB" id="A0A9J7CY21"/>
<dbReference type="Proteomes" id="UP001652621">
    <property type="component" value="Unplaced"/>
</dbReference>
<dbReference type="FunFam" id="3.40.50.1000:FF:000051">
    <property type="entry name" value="Phospholysine phosphohistidine inorganic pyrophosphate phosphatase"/>
    <property type="match status" value="1"/>
</dbReference>
<evidence type="ECO:0000256" key="7">
    <source>
        <dbReference type="ARBA" id="ARBA00022723"/>
    </source>
</evidence>
<evidence type="ECO:0000256" key="9">
    <source>
        <dbReference type="ARBA" id="ARBA00022842"/>
    </source>
</evidence>
<keyword evidence="6" id="KW-0963">Cytoplasm</keyword>
<accession>A0A9J7CY21</accession>
<dbReference type="GeneID" id="101900510"/>
<dbReference type="SUPFAM" id="SSF56784">
    <property type="entry name" value="HAD-like"/>
    <property type="match status" value="1"/>
</dbReference>
<dbReference type="CDD" id="cd07509">
    <property type="entry name" value="HAD_PPase"/>
    <property type="match status" value="1"/>
</dbReference>
<keyword evidence="9" id="KW-0460">Magnesium</keyword>
<proteinExistence type="inferred from homology"/>
<dbReference type="GO" id="GO:0004427">
    <property type="term" value="F:inorganic diphosphate phosphatase activity"/>
    <property type="evidence" value="ECO:0007669"/>
    <property type="project" value="UniProtKB-EC"/>
</dbReference>
<comment type="subcellular location">
    <subcellularLocation>
        <location evidence="3">Cytoplasm</location>
    </subcellularLocation>
    <subcellularLocation>
        <location evidence="2">Nucleus</location>
    </subcellularLocation>
</comment>
<gene>
    <name evidence="16" type="primary">LOC101900510</name>
</gene>
<dbReference type="InterPro" id="IPR036412">
    <property type="entry name" value="HAD-like_sf"/>
</dbReference>
<dbReference type="OrthoDB" id="426235at2759"/>
<dbReference type="PANTHER" id="PTHR19288">
    <property type="entry name" value="4-NITROPHENYLPHOSPHATASE-RELATED"/>
    <property type="match status" value="1"/>
</dbReference>
<evidence type="ECO:0000313" key="16">
    <source>
        <dbReference type="RefSeq" id="XP_005188204.2"/>
    </source>
</evidence>
<dbReference type="GO" id="GO:0046872">
    <property type="term" value="F:metal ion binding"/>
    <property type="evidence" value="ECO:0007669"/>
    <property type="project" value="UniProtKB-KW"/>
</dbReference>
<evidence type="ECO:0000256" key="1">
    <source>
        <dbReference type="ARBA" id="ARBA00001946"/>
    </source>
</evidence>
<dbReference type="Gene3D" id="3.40.50.1000">
    <property type="entry name" value="HAD superfamily/HAD-like"/>
    <property type="match status" value="2"/>
</dbReference>
<evidence type="ECO:0000256" key="5">
    <source>
        <dbReference type="ARBA" id="ARBA00012146"/>
    </source>
</evidence>
<dbReference type="KEGG" id="mde:101900510"/>
<dbReference type="InterPro" id="IPR006357">
    <property type="entry name" value="HAD-SF_hydro_IIA"/>
</dbReference>
<dbReference type="InterPro" id="IPR023214">
    <property type="entry name" value="HAD_sf"/>
</dbReference>
<evidence type="ECO:0000256" key="13">
    <source>
        <dbReference type="ARBA" id="ARBA00039666"/>
    </source>
</evidence>
<dbReference type="NCBIfam" id="TIGR01458">
    <property type="entry name" value="HAD-SF-IIA-hyp3"/>
    <property type="match status" value="1"/>
</dbReference>
<sequence length="292" mass="32478">MFTKYNLVGKHLAQPIISRTIFCRYKSIWSKNSIATDMPIKAALIDLSGTLHVEDQPTPDAVNALKRLRESGIFIRFVTNTTKESRQTLLQRLLAIGFHLEKDEIHSSLSAAVDYVKKEQLNPYYLVSKDARTDFPPNDSEKPFDSVVVGLAPDEFHYENLNKAFNILLANKNHKLIAIHEGKYYKRKDGLALGPGCFVKGLGYSSGAKSILIGKPNEYFFKSAIDGTDIAIEDCVMIGDDTKDDIVGAMKVGLKGIQVKTGKYLPDVVAEPPPTVLVENFSEAVSWILENK</sequence>